<dbReference type="GO" id="GO:0042742">
    <property type="term" value="P:defense response to bacterium"/>
    <property type="evidence" value="ECO:0007669"/>
    <property type="project" value="UniProtKB-KW"/>
</dbReference>
<proteinExistence type="predicted"/>
<dbReference type="EMBL" id="CP048108">
    <property type="protein sequence ID" value="QHS49481.1"/>
    <property type="molecule type" value="Genomic_DNA"/>
</dbReference>
<name>A0A6P1V2Q0_9ENTR</name>
<reference evidence="5 6" key="1">
    <citation type="submission" date="2020-01" db="EMBL/GenBank/DDBJ databases">
        <title>Bactrocera dorsalis gut bacteria genome.</title>
        <authorList>
            <person name="Zhang H."/>
            <person name="Cai Z."/>
        </authorList>
    </citation>
    <scope>NUCLEOTIDE SEQUENCE [LARGE SCALE GENOMIC DNA]</scope>
    <source>
        <strain evidence="5 6">BD177</strain>
    </source>
</reference>
<organism evidence="5 6">
    <name type="scientific">Klebsiella michiganensis</name>
    <dbReference type="NCBI Taxonomy" id="1134687"/>
    <lineage>
        <taxon>Bacteria</taxon>
        <taxon>Pseudomonadati</taxon>
        <taxon>Pseudomonadota</taxon>
        <taxon>Gammaproteobacteria</taxon>
        <taxon>Enterobacterales</taxon>
        <taxon>Enterobacteriaceae</taxon>
        <taxon>Klebsiella/Raoultella group</taxon>
        <taxon>Klebsiella</taxon>
    </lineage>
</organism>
<evidence type="ECO:0000313" key="5">
    <source>
        <dbReference type="EMBL" id="QHS49481.1"/>
    </source>
</evidence>
<evidence type="ECO:0000256" key="2">
    <source>
        <dbReference type="ARBA" id="ARBA00023022"/>
    </source>
</evidence>
<dbReference type="SUPFAM" id="SSF69369">
    <property type="entry name" value="Cloacin translocation domain"/>
    <property type="match status" value="1"/>
</dbReference>
<evidence type="ECO:0000256" key="1">
    <source>
        <dbReference type="ARBA" id="ARBA00022529"/>
    </source>
</evidence>
<feature type="domain" description="Pyosin/cloacin translocation" evidence="4">
    <location>
        <begin position="16"/>
        <end position="156"/>
    </location>
</feature>
<protein>
    <submittedName>
        <fullName evidence="5">Pyocin</fullName>
    </submittedName>
</protein>
<dbReference type="InterPro" id="IPR016128">
    <property type="entry name" value="Pyosin/cloacin_T_dom"/>
</dbReference>
<accession>A0A6P1V2Q0</accession>
<keyword evidence="1" id="KW-0929">Antimicrobial</keyword>
<dbReference type="AlphaFoldDB" id="A0A6P1V2Q0"/>
<sequence>MMAAQARLFTAGKVNIEPGMKMVDLPVRGFITTEDNGRQSVMLVKTGFGSVSATVPVLNGVRDKTTGLDKITVPAVAGAPSRTILVNPVPIGPAAPPHTGNSTPAPVTPVHTGTEVKQADSIVTTTFPAADLPPLQDFIYWQPDVTGTGVEPIYVMLNGPYGETNAKGKYSNRPYNTEKAGGPVQNLDWKAAIIDRAGIDKVKLHTGRFAESDANKVMIDRLEKILKGELQATDTDKRYFTHEVRELERYRQLGVKDSALPANEAEVWNNTHTATLEDYKLGNSETLLYTPEALKAAEEQELRGLK</sequence>
<dbReference type="Proteomes" id="UP000464389">
    <property type="component" value="Chromosome"/>
</dbReference>
<evidence type="ECO:0000256" key="3">
    <source>
        <dbReference type="ARBA" id="ARBA00023048"/>
    </source>
</evidence>
<dbReference type="InterPro" id="IPR036302">
    <property type="entry name" value="Pyosin/cloacin_T_dom_sf"/>
</dbReference>
<dbReference type="GO" id="GO:0031640">
    <property type="term" value="P:killing of cells of another organism"/>
    <property type="evidence" value="ECO:0007669"/>
    <property type="project" value="UniProtKB-KW"/>
</dbReference>
<evidence type="ECO:0000313" key="6">
    <source>
        <dbReference type="Proteomes" id="UP000464389"/>
    </source>
</evidence>
<dbReference type="Pfam" id="PF06958">
    <property type="entry name" value="Pyocin_S"/>
    <property type="match status" value="1"/>
</dbReference>
<keyword evidence="2" id="KW-0044">Antibiotic</keyword>
<gene>
    <name evidence="5" type="ORF">GW952_08280</name>
</gene>
<evidence type="ECO:0000259" key="4">
    <source>
        <dbReference type="Pfam" id="PF06958"/>
    </source>
</evidence>
<keyword evidence="3" id="KW-0078">Bacteriocin</keyword>